<dbReference type="EMBL" id="KN847040">
    <property type="protein sequence ID" value="KIW35303.1"/>
    <property type="molecule type" value="Genomic_DNA"/>
</dbReference>
<dbReference type="InterPro" id="IPR007219">
    <property type="entry name" value="XnlR_reg_dom"/>
</dbReference>
<dbReference type="AlphaFoldDB" id="A0A0D2CW21"/>
<evidence type="ECO:0000256" key="1">
    <source>
        <dbReference type="ARBA" id="ARBA00004123"/>
    </source>
</evidence>
<dbReference type="GO" id="GO:0000981">
    <property type="term" value="F:DNA-binding transcription factor activity, RNA polymerase II-specific"/>
    <property type="evidence" value="ECO:0007669"/>
    <property type="project" value="InterPro"/>
</dbReference>
<dbReference type="InterPro" id="IPR036236">
    <property type="entry name" value="Znf_C2H2_sf"/>
</dbReference>
<evidence type="ECO:0000256" key="7">
    <source>
        <dbReference type="ARBA" id="ARBA00038089"/>
    </source>
</evidence>
<keyword evidence="3" id="KW-0677">Repeat</keyword>
<evidence type="ECO:0000256" key="4">
    <source>
        <dbReference type="ARBA" id="ARBA00022771"/>
    </source>
</evidence>
<proteinExistence type="inferred from homology"/>
<dbReference type="GO" id="GO:0005634">
    <property type="term" value="C:nucleus"/>
    <property type="evidence" value="ECO:0007669"/>
    <property type="project" value="UniProtKB-SubCell"/>
</dbReference>
<accession>A0A0D2CW21</accession>
<dbReference type="GO" id="GO:0000785">
    <property type="term" value="C:chromatin"/>
    <property type="evidence" value="ECO:0007669"/>
    <property type="project" value="TreeGrafter"/>
</dbReference>
<dbReference type="PROSITE" id="PS50157">
    <property type="entry name" value="ZINC_FINGER_C2H2_2"/>
    <property type="match status" value="2"/>
</dbReference>
<keyword evidence="5" id="KW-0862">Zinc</keyword>
<dbReference type="GeneID" id="27341200"/>
<keyword evidence="6" id="KW-0539">Nucleus</keyword>
<dbReference type="PANTHER" id="PTHR40626:SF7">
    <property type="entry name" value="TRANSCRIPTION FACTOR, PUTATIVE (AFU_ORTHOLOGUE AFUA_1G04110)-RELATED"/>
    <property type="match status" value="1"/>
</dbReference>
<organism evidence="12 13">
    <name type="scientific">Cladophialophora immunda</name>
    <dbReference type="NCBI Taxonomy" id="569365"/>
    <lineage>
        <taxon>Eukaryota</taxon>
        <taxon>Fungi</taxon>
        <taxon>Dikarya</taxon>
        <taxon>Ascomycota</taxon>
        <taxon>Pezizomycotina</taxon>
        <taxon>Eurotiomycetes</taxon>
        <taxon>Chaetothyriomycetidae</taxon>
        <taxon>Chaetothyriales</taxon>
        <taxon>Herpotrichiellaceae</taxon>
        <taxon>Cladophialophora</taxon>
    </lineage>
</organism>
<reference evidence="12 13" key="1">
    <citation type="submission" date="2015-01" db="EMBL/GenBank/DDBJ databases">
        <title>The Genome Sequence of Cladophialophora immunda CBS83496.</title>
        <authorList>
            <consortium name="The Broad Institute Genomics Platform"/>
            <person name="Cuomo C."/>
            <person name="de Hoog S."/>
            <person name="Gorbushina A."/>
            <person name="Stielow B."/>
            <person name="Teixiera M."/>
            <person name="Abouelleil A."/>
            <person name="Chapman S.B."/>
            <person name="Priest M."/>
            <person name="Young S.K."/>
            <person name="Wortman J."/>
            <person name="Nusbaum C."/>
            <person name="Birren B."/>
        </authorList>
    </citation>
    <scope>NUCLEOTIDE SEQUENCE [LARGE SCALE GENOMIC DNA]</scope>
    <source>
        <strain evidence="12 13">CBS 83496</strain>
    </source>
</reference>
<dbReference type="FunFam" id="3.30.160.60:FF:000340">
    <property type="entry name" value="zinc finger protein 473 isoform X1"/>
    <property type="match status" value="1"/>
</dbReference>
<evidence type="ECO:0000259" key="11">
    <source>
        <dbReference type="PROSITE" id="PS50157"/>
    </source>
</evidence>
<keyword evidence="2" id="KW-0479">Metal-binding</keyword>
<dbReference type="GO" id="GO:0000978">
    <property type="term" value="F:RNA polymerase II cis-regulatory region sequence-specific DNA binding"/>
    <property type="evidence" value="ECO:0007669"/>
    <property type="project" value="InterPro"/>
</dbReference>
<keyword evidence="4 9" id="KW-0863">Zinc-finger</keyword>
<gene>
    <name evidence="12" type="ORF">PV07_02006</name>
</gene>
<dbReference type="VEuPathDB" id="FungiDB:PV07_02006"/>
<dbReference type="GO" id="GO:0006351">
    <property type="term" value="P:DNA-templated transcription"/>
    <property type="evidence" value="ECO:0007669"/>
    <property type="project" value="InterPro"/>
</dbReference>
<dbReference type="SUPFAM" id="SSF57667">
    <property type="entry name" value="beta-beta-alpha zinc fingers"/>
    <property type="match status" value="1"/>
</dbReference>
<feature type="domain" description="C2H2-type" evidence="11">
    <location>
        <begin position="10"/>
        <end position="37"/>
    </location>
</feature>
<dbReference type="RefSeq" id="XP_016255519.1">
    <property type="nucleotide sequence ID" value="XM_016388591.1"/>
</dbReference>
<name>A0A0D2CW21_9EURO</name>
<dbReference type="CDD" id="cd12148">
    <property type="entry name" value="fungal_TF_MHR"/>
    <property type="match status" value="1"/>
</dbReference>
<dbReference type="STRING" id="569365.A0A0D2CW21"/>
<protein>
    <recommendedName>
        <fullName evidence="8">pH-response transcription factor pacC/RIM101</fullName>
    </recommendedName>
</protein>
<dbReference type="HOGENOM" id="CLU_008999_1_0_1"/>
<evidence type="ECO:0000256" key="2">
    <source>
        <dbReference type="ARBA" id="ARBA00022723"/>
    </source>
</evidence>
<dbReference type="Pfam" id="PF00096">
    <property type="entry name" value="zf-C2H2"/>
    <property type="match status" value="2"/>
</dbReference>
<dbReference type="Pfam" id="PF04082">
    <property type="entry name" value="Fungal_trans"/>
    <property type="match status" value="1"/>
</dbReference>
<feature type="domain" description="C2H2-type" evidence="11">
    <location>
        <begin position="38"/>
        <end position="65"/>
    </location>
</feature>
<evidence type="ECO:0000256" key="6">
    <source>
        <dbReference type="ARBA" id="ARBA00023242"/>
    </source>
</evidence>
<feature type="region of interest" description="Disordered" evidence="10">
    <location>
        <begin position="59"/>
        <end position="80"/>
    </location>
</feature>
<evidence type="ECO:0000256" key="8">
    <source>
        <dbReference type="ARBA" id="ARBA00039490"/>
    </source>
</evidence>
<dbReference type="Gene3D" id="3.30.160.60">
    <property type="entry name" value="Classic Zinc Finger"/>
    <property type="match status" value="2"/>
</dbReference>
<dbReference type="GO" id="GO:0008270">
    <property type="term" value="F:zinc ion binding"/>
    <property type="evidence" value="ECO:0007669"/>
    <property type="project" value="UniProtKB-KW"/>
</dbReference>
<dbReference type="Proteomes" id="UP000054466">
    <property type="component" value="Unassembled WGS sequence"/>
</dbReference>
<evidence type="ECO:0000256" key="5">
    <source>
        <dbReference type="ARBA" id="ARBA00022833"/>
    </source>
</evidence>
<dbReference type="InterPro" id="IPR013087">
    <property type="entry name" value="Znf_C2H2_type"/>
</dbReference>
<evidence type="ECO:0000256" key="10">
    <source>
        <dbReference type="SAM" id="MobiDB-lite"/>
    </source>
</evidence>
<keyword evidence="13" id="KW-1185">Reference proteome</keyword>
<comment type="similarity">
    <text evidence="7">Belongs to the pacC/RIM101 family.</text>
</comment>
<evidence type="ECO:0000256" key="3">
    <source>
        <dbReference type="ARBA" id="ARBA00022737"/>
    </source>
</evidence>
<evidence type="ECO:0000313" key="13">
    <source>
        <dbReference type="Proteomes" id="UP000054466"/>
    </source>
</evidence>
<dbReference type="PROSITE" id="PS00028">
    <property type="entry name" value="ZINC_FINGER_C2H2_1"/>
    <property type="match status" value="2"/>
</dbReference>
<evidence type="ECO:0000256" key="9">
    <source>
        <dbReference type="PROSITE-ProRule" id="PRU00042"/>
    </source>
</evidence>
<sequence length="856" mass="94212">MDGMSPAGGKKCQFCDRRFSRNEHLRRHQRYHTGEKPFQCQFCSKSYARSDVLARHLRNHGSENHGDGANTEGREDQEDCMMTTQESAPEASFELQQMDFPADQRALGFGHDGGRGPSLNNLENRAEPGITPNENTITHAMQLPASEQMPAMEAFPVSATGFDLSALCGYNFDFPSVFEALDRWITPAPTADHGMLPFLSPGQEPPNTISVDPASLELSKRVQQAWPRRRASPVIRVIRNMWRCAASHTADNFFSNPLVAGPSRPPNANISRSRWNMDDECRARLMSDCETNLLPAESYTGGVTAPGSPRISVPSMQEEVEVEGLSPQAPRLPFPSTETLDMSIDFYFRRFHPVLPFLHKATFDAKATPSWLLLPICLIGLSILNPGGSEDLIRLYLGRLIRFSRLNLTYKGLGKGGAHQLLTSLASALLVLYLGLSCEKLVDEYQAHMLAIQTLFIADRHGMFSALDGETVALDMFQSHLAPEEQWKSWARVESLKRLVICLISIDSAYTRMLDLAANIGIERVDVVLPCDSTLFEAPSAAVFFSRVEAGASMIAHQADLAAAPVGAGPLISTLDPLGLRALLDVLSLREAAYRHKLLSKATSSSRLTSFVPALAYAQNESASNIARALVSIATTRMAVLQQDTPAALTWNHLCLLLCADIDRVQTACSRTGLEASRKAMRDLSPWSQTPSARRAVLHAAQIFSILSQRRVSDFKTLLPELLLSNAALVMAMYVCISPQNDHSYTEPTELLHRPDWSSIGDQGFCTRSRVDDRDHLTRSVNDQVRRFITEGGAFTFGGETYSPGAVSARKVVLVYAQLVDEISPRPGSEHSRLLRTIGDFLGGVAEQLTAVMEVG</sequence>
<dbReference type="FunFam" id="3.30.160.60:FF:000624">
    <property type="entry name" value="zinc finger protein 697"/>
    <property type="match status" value="1"/>
</dbReference>
<dbReference type="InterPro" id="IPR051059">
    <property type="entry name" value="VerF-like"/>
</dbReference>
<evidence type="ECO:0000313" key="12">
    <source>
        <dbReference type="EMBL" id="KIW35303.1"/>
    </source>
</evidence>
<dbReference type="SMART" id="SM00355">
    <property type="entry name" value="ZnF_C2H2"/>
    <property type="match status" value="2"/>
</dbReference>
<comment type="subcellular location">
    <subcellularLocation>
        <location evidence="1">Nucleus</location>
    </subcellularLocation>
</comment>
<dbReference type="OrthoDB" id="10018191at2759"/>
<dbReference type="PANTHER" id="PTHR40626">
    <property type="entry name" value="MIP31509P"/>
    <property type="match status" value="1"/>
</dbReference>